<gene>
    <name evidence="2" type="ORF">SAMN05421504_102591</name>
</gene>
<keyword evidence="3" id="KW-1185">Reference proteome</keyword>
<dbReference type="STRING" id="589385.SAMN05421504_102591"/>
<dbReference type="EMBL" id="FNON01000002">
    <property type="protein sequence ID" value="SDX18660.1"/>
    <property type="molecule type" value="Genomic_DNA"/>
</dbReference>
<proteinExistence type="predicted"/>
<dbReference type="Gene3D" id="3.10.450.50">
    <property type="match status" value="1"/>
</dbReference>
<evidence type="ECO:0000313" key="2">
    <source>
        <dbReference type="EMBL" id="SDX18660.1"/>
    </source>
</evidence>
<sequence length="107" mass="11860">MSGNDARITAENLTKQRLDIVRAHLESAGYRPGCTGFPDERAENVHYHVAEDSVVAEFDLLGTATGRNFTVRSAACFVFEAGGDRIVGERRYFDRVSYFEQLGLLTG</sequence>
<dbReference type="InterPro" id="IPR037401">
    <property type="entry name" value="SnoaL-like"/>
</dbReference>
<feature type="domain" description="SnoaL-like" evidence="1">
    <location>
        <begin position="30"/>
        <end position="87"/>
    </location>
</feature>
<dbReference type="SUPFAM" id="SSF54427">
    <property type="entry name" value="NTF2-like"/>
    <property type="match status" value="1"/>
</dbReference>
<organism evidence="2 3">
    <name type="scientific">Amycolatopsis xylanica</name>
    <dbReference type="NCBI Taxonomy" id="589385"/>
    <lineage>
        <taxon>Bacteria</taxon>
        <taxon>Bacillati</taxon>
        <taxon>Actinomycetota</taxon>
        <taxon>Actinomycetes</taxon>
        <taxon>Pseudonocardiales</taxon>
        <taxon>Pseudonocardiaceae</taxon>
        <taxon>Amycolatopsis</taxon>
    </lineage>
</organism>
<evidence type="ECO:0000313" key="3">
    <source>
        <dbReference type="Proteomes" id="UP000199515"/>
    </source>
</evidence>
<dbReference type="AlphaFoldDB" id="A0A1H2ZMK7"/>
<dbReference type="Proteomes" id="UP000199515">
    <property type="component" value="Unassembled WGS sequence"/>
</dbReference>
<name>A0A1H2ZMK7_9PSEU</name>
<reference evidence="2 3" key="1">
    <citation type="submission" date="2016-10" db="EMBL/GenBank/DDBJ databases">
        <authorList>
            <person name="de Groot N.N."/>
        </authorList>
    </citation>
    <scope>NUCLEOTIDE SEQUENCE [LARGE SCALE GENOMIC DNA]</scope>
    <source>
        <strain evidence="2 3">CPCC 202699</strain>
    </source>
</reference>
<accession>A0A1H2ZMK7</accession>
<dbReference type="RefSeq" id="WP_218134719.1">
    <property type="nucleotide sequence ID" value="NZ_FNON01000002.1"/>
</dbReference>
<protein>
    <recommendedName>
        <fullName evidence="1">SnoaL-like domain-containing protein</fullName>
    </recommendedName>
</protein>
<evidence type="ECO:0000259" key="1">
    <source>
        <dbReference type="Pfam" id="PF12680"/>
    </source>
</evidence>
<dbReference type="InterPro" id="IPR032710">
    <property type="entry name" value="NTF2-like_dom_sf"/>
</dbReference>
<dbReference type="Pfam" id="PF12680">
    <property type="entry name" value="SnoaL_2"/>
    <property type="match status" value="1"/>
</dbReference>